<protein>
    <submittedName>
        <fullName evidence="2">Glycosyltransferase family 2 protein</fullName>
        <ecNumber evidence="2">2.4.-.-</ecNumber>
    </submittedName>
</protein>
<organism evidence="2 3">
    <name type="scientific">Thalassobacterium sedimentorum</name>
    <dbReference type="NCBI Taxonomy" id="3041258"/>
    <lineage>
        <taxon>Bacteria</taxon>
        <taxon>Pseudomonadati</taxon>
        <taxon>Verrucomicrobiota</taxon>
        <taxon>Opitutia</taxon>
        <taxon>Puniceicoccales</taxon>
        <taxon>Coraliomargaritaceae</taxon>
        <taxon>Thalassobacterium</taxon>
    </lineage>
</organism>
<evidence type="ECO:0000259" key="1">
    <source>
        <dbReference type="Pfam" id="PF00535"/>
    </source>
</evidence>
<dbReference type="PANTHER" id="PTHR43685">
    <property type="entry name" value="GLYCOSYLTRANSFERASE"/>
    <property type="match status" value="1"/>
</dbReference>
<dbReference type="EC" id="2.4.-.-" evidence="2"/>
<dbReference type="SUPFAM" id="SSF53448">
    <property type="entry name" value="Nucleotide-diphospho-sugar transferases"/>
    <property type="match status" value="1"/>
</dbReference>
<sequence length="250" mass="27430">MLFSVITVSYNSVATIRSAVDSVLAQTGVELDYIVIDGASQDGTVDLLRGYGPRIQQLVSEPDGGIYDAMNKGVARARGEVVGILNSDDFYADSEVLSAVAAAFEDPSVDCVYGDLDYVDAVQTDQVVRAWRSQAYQAGAFGRGWHPAHPSFFVRRAVYERLGDFDTQLPIAADYEFMLRVLERAQLKSVHIPQVLVKMRTGGASNASLKNIAQANLQCWKAWRQNGLGLSPLPVIRKPFSKLKQLRTEG</sequence>
<dbReference type="InterPro" id="IPR029044">
    <property type="entry name" value="Nucleotide-diphossugar_trans"/>
</dbReference>
<dbReference type="CDD" id="cd06433">
    <property type="entry name" value="GT_2_WfgS_like"/>
    <property type="match status" value="1"/>
</dbReference>
<dbReference type="Gene3D" id="3.90.550.10">
    <property type="entry name" value="Spore Coat Polysaccharide Biosynthesis Protein SpsA, Chain A"/>
    <property type="match status" value="1"/>
</dbReference>
<dbReference type="Pfam" id="PF00535">
    <property type="entry name" value="Glycos_transf_2"/>
    <property type="match status" value="1"/>
</dbReference>
<comment type="caution">
    <text evidence="2">The sequence shown here is derived from an EMBL/GenBank/DDBJ whole genome shotgun (WGS) entry which is preliminary data.</text>
</comment>
<dbReference type="PANTHER" id="PTHR43685:SF2">
    <property type="entry name" value="GLYCOSYLTRANSFERASE 2-LIKE DOMAIN-CONTAINING PROTEIN"/>
    <property type="match status" value="1"/>
</dbReference>
<feature type="domain" description="Glycosyltransferase 2-like" evidence="1">
    <location>
        <begin position="4"/>
        <end position="160"/>
    </location>
</feature>
<dbReference type="Proteomes" id="UP001243717">
    <property type="component" value="Unassembled WGS sequence"/>
</dbReference>
<evidence type="ECO:0000313" key="2">
    <source>
        <dbReference type="EMBL" id="MDQ8195583.1"/>
    </source>
</evidence>
<accession>A0ABU1ALB2</accession>
<proteinExistence type="predicted"/>
<keyword evidence="3" id="KW-1185">Reference proteome</keyword>
<gene>
    <name evidence="2" type="ORF">QEH59_14210</name>
</gene>
<dbReference type="InterPro" id="IPR050834">
    <property type="entry name" value="Glycosyltransf_2"/>
</dbReference>
<evidence type="ECO:0000313" key="3">
    <source>
        <dbReference type="Proteomes" id="UP001243717"/>
    </source>
</evidence>
<keyword evidence="2" id="KW-0328">Glycosyltransferase</keyword>
<reference evidence="2 3" key="1">
    <citation type="submission" date="2023-04" db="EMBL/GenBank/DDBJ databases">
        <title>A novel bacteria isolated from coastal sediment.</title>
        <authorList>
            <person name="Liu X.-J."/>
            <person name="Du Z.-J."/>
        </authorList>
    </citation>
    <scope>NUCLEOTIDE SEQUENCE [LARGE SCALE GENOMIC DNA]</scope>
    <source>
        <strain evidence="2 3">SDUM461004</strain>
    </source>
</reference>
<name>A0ABU1ALB2_9BACT</name>
<dbReference type="InterPro" id="IPR001173">
    <property type="entry name" value="Glyco_trans_2-like"/>
</dbReference>
<dbReference type="EMBL" id="JARXIC010000027">
    <property type="protein sequence ID" value="MDQ8195583.1"/>
    <property type="molecule type" value="Genomic_DNA"/>
</dbReference>
<dbReference type="GO" id="GO:0016757">
    <property type="term" value="F:glycosyltransferase activity"/>
    <property type="evidence" value="ECO:0007669"/>
    <property type="project" value="UniProtKB-KW"/>
</dbReference>
<keyword evidence="2" id="KW-0808">Transferase</keyword>